<dbReference type="AlphaFoldDB" id="A0A839SBR9"/>
<dbReference type="Pfam" id="PF00132">
    <property type="entry name" value="Hexapep"/>
    <property type="match status" value="1"/>
</dbReference>
<dbReference type="PANTHER" id="PTHR23416">
    <property type="entry name" value="SIALIC ACID SYNTHASE-RELATED"/>
    <property type="match status" value="1"/>
</dbReference>
<evidence type="ECO:0000256" key="1">
    <source>
        <dbReference type="ARBA" id="ARBA00007274"/>
    </source>
</evidence>
<dbReference type="RefSeq" id="WP_096357076.1">
    <property type="nucleotide sequence ID" value="NZ_AP017313.1"/>
</dbReference>
<evidence type="ECO:0000256" key="2">
    <source>
        <dbReference type="ARBA" id="ARBA00022679"/>
    </source>
</evidence>
<dbReference type="InterPro" id="IPR001451">
    <property type="entry name" value="Hexapep"/>
</dbReference>
<name>A0A839SBR9_9SPHI</name>
<dbReference type="OrthoDB" id="9801697at2"/>
<evidence type="ECO:0000313" key="4">
    <source>
        <dbReference type="Proteomes" id="UP000539265"/>
    </source>
</evidence>
<dbReference type="Proteomes" id="UP000539265">
    <property type="component" value="Unassembled WGS sequence"/>
</dbReference>
<keyword evidence="2" id="KW-0808">Transferase</keyword>
<gene>
    <name evidence="3" type="ORF">FHS11_000770</name>
</gene>
<dbReference type="SUPFAM" id="SSF51161">
    <property type="entry name" value="Trimeric LpxA-like enzymes"/>
    <property type="match status" value="1"/>
</dbReference>
<dbReference type="EMBL" id="JACHWX010000002">
    <property type="protein sequence ID" value="MBB3054360.1"/>
    <property type="molecule type" value="Genomic_DNA"/>
</dbReference>
<evidence type="ECO:0000313" key="3">
    <source>
        <dbReference type="EMBL" id="MBB3054360.1"/>
    </source>
</evidence>
<proteinExistence type="inferred from homology"/>
<accession>A0A839SBR9</accession>
<reference evidence="3" key="1">
    <citation type="submission" date="2020-08" db="EMBL/GenBank/DDBJ databases">
        <title>Genomic Encyclopedia of Type Strains, Phase III (KMG-III): the genomes of soil and plant-associated and newly described type strains.</title>
        <authorList>
            <person name="Whitman W."/>
        </authorList>
    </citation>
    <scope>NUCLEOTIDE SEQUENCE [LARGE SCALE GENOMIC DNA]</scope>
    <source>
        <strain evidence="3">CECT 8628</strain>
    </source>
</reference>
<protein>
    <submittedName>
        <fullName evidence="3">Acetyltransferase-like isoleucine patch superfamily enzyme</fullName>
    </submittedName>
</protein>
<dbReference type="InterPro" id="IPR011004">
    <property type="entry name" value="Trimer_LpxA-like_sf"/>
</dbReference>
<comment type="caution">
    <text evidence="3">The sequence shown here is derived from an EMBL/GenBank/DDBJ whole genome shotgun (WGS) entry which is preliminary data.</text>
</comment>
<organism evidence="3 4">
    <name type="scientific">Mucilaginibacter gotjawali</name>
    <dbReference type="NCBI Taxonomy" id="1550579"/>
    <lineage>
        <taxon>Bacteria</taxon>
        <taxon>Pseudomonadati</taxon>
        <taxon>Bacteroidota</taxon>
        <taxon>Sphingobacteriia</taxon>
        <taxon>Sphingobacteriales</taxon>
        <taxon>Sphingobacteriaceae</taxon>
        <taxon>Mucilaginibacter</taxon>
    </lineage>
</organism>
<dbReference type="PANTHER" id="PTHR23416:SF23">
    <property type="entry name" value="ACETYLTRANSFERASE C18B11.09C-RELATED"/>
    <property type="match status" value="1"/>
</dbReference>
<dbReference type="InterPro" id="IPR051159">
    <property type="entry name" value="Hexapeptide_acetyltransf"/>
</dbReference>
<dbReference type="GO" id="GO:0005829">
    <property type="term" value="C:cytosol"/>
    <property type="evidence" value="ECO:0007669"/>
    <property type="project" value="TreeGrafter"/>
</dbReference>
<dbReference type="Gene3D" id="2.160.10.10">
    <property type="entry name" value="Hexapeptide repeat proteins"/>
    <property type="match status" value="1"/>
</dbReference>
<sequence length="214" mass="23826">MKNLKKKISFNLFLSSINGFYRNYFQTRRSKFGAIHATSRVRFPILIKGIENVYLSENTHILGRSLLITTKAKFIMKKNSASAEGLTVVTGSHPSVVGRLFLDIAADDIQEAKDVIVEEDVWLAANVTLLAGITVGRGAIIGSGTVCRSSVPPYAIVVGNPAKVVGFKFSPEEVIAHEKMLYPENERLELAILQKNYNKYFINRISEIKSHLKL</sequence>
<keyword evidence="4" id="KW-1185">Reference proteome</keyword>
<comment type="similarity">
    <text evidence="1">Belongs to the transferase hexapeptide repeat family.</text>
</comment>
<dbReference type="GO" id="GO:0008374">
    <property type="term" value="F:O-acyltransferase activity"/>
    <property type="evidence" value="ECO:0007669"/>
    <property type="project" value="TreeGrafter"/>
</dbReference>